<organism evidence="9 10">
    <name type="scientific">Calicophoron daubneyi</name>
    <name type="common">Rumen fluke</name>
    <name type="synonym">Paramphistomum daubneyi</name>
    <dbReference type="NCBI Taxonomy" id="300641"/>
    <lineage>
        <taxon>Eukaryota</taxon>
        <taxon>Metazoa</taxon>
        <taxon>Spiralia</taxon>
        <taxon>Lophotrochozoa</taxon>
        <taxon>Platyhelminthes</taxon>
        <taxon>Trematoda</taxon>
        <taxon>Digenea</taxon>
        <taxon>Plagiorchiida</taxon>
        <taxon>Pronocephalata</taxon>
        <taxon>Paramphistomoidea</taxon>
        <taxon>Paramphistomidae</taxon>
        <taxon>Calicophoron</taxon>
    </lineage>
</organism>
<feature type="region of interest" description="Disordered" evidence="7">
    <location>
        <begin position="135"/>
        <end position="156"/>
    </location>
</feature>
<sequence>MTSAEDVLEFEEQIRLQNETRATSSSKTRVDPDGTVMEWDERRKAWFPKIDEDFIARYQMNYGVIPAEQNAAPNSTSVGWTDFNAQLARLRQEKGEDSEEVRNLTKAAQDALASYYNSPEYREWYEAYCRSKQEDQTQQTVSSKQPAKPAKMKLNNLSLRPAERVLSAFGNTQDDAEAALARAEAEQQAGVPLPLESTAPELQAENKESIQQQEQVTEKDGAAESQASKKRKATAPKPAWYEMDDTKNTHVYVTGLPPDITEKQFAELMSKYGVIMNEPFTNKLRAKLYLDSSGKPKGDGRCCYVKVESVDLALKLLDGMIYSPGYVLHAERAKFQLRGQFDPHKRRRLTLKEKKKLKAQQESLFRWGIDVSKFVRSKKERVVVLKNAFLETDFVHDVTLIPLVREALRAQCAKCGNVKKIVVHDTNPLGVVTVTFTTPEEADTALTFLDKALFSYPGPGGVRQLKAERWDGKTNYSMKEAETEEASRISKWNEYLGGDTSDEEEDEHGNKDSSSTKPPELSANSEHAIPDYWETESQDSSTGCVDTDDELKEGGSSGDETA</sequence>
<dbReference type="SUPFAM" id="SSF54928">
    <property type="entry name" value="RNA-binding domain, RBD"/>
    <property type="match status" value="2"/>
</dbReference>
<dbReference type="PANTHER" id="PTHR15608:SF0">
    <property type="entry name" value="HIV TAT-SPECIFIC FACTOR 1"/>
    <property type="match status" value="1"/>
</dbReference>
<keyword evidence="2" id="KW-0507">mRNA processing</keyword>
<dbReference type="InterPro" id="IPR034392">
    <property type="entry name" value="TatSF1-like_RRM1"/>
</dbReference>
<keyword evidence="3" id="KW-0677">Repeat</keyword>
<dbReference type="GO" id="GO:0000398">
    <property type="term" value="P:mRNA splicing, via spliceosome"/>
    <property type="evidence" value="ECO:0007669"/>
    <property type="project" value="InterPro"/>
</dbReference>
<evidence type="ECO:0000313" key="10">
    <source>
        <dbReference type="Proteomes" id="UP001497525"/>
    </source>
</evidence>
<dbReference type="GO" id="GO:0005684">
    <property type="term" value="C:U2-type spliceosomal complex"/>
    <property type="evidence" value="ECO:0007669"/>
    <property type="project" value="TreeGrafter"/>
</dbReference>
<feature type="compositionally biased region" description="Polar residues" evidence="7">
    <location>
        <begin position="136"/>
        <end position="145"/>
    </location>
</feature>
<evidence type="ECO:0000256" key="6">
    <source>
        <dbReference type="PROSITE-ProRule" id="PRU00176"/>
    </source>
</evidence>
<evidence type="ECO:0000256" key="7">
    <source>
        <dbReference type="SAM" id="MobiDB-lite"/>
    </source>
</evidence>
<dbReference type="InterPro" id="IPR000504">
    <property type="entry name" value="RRM_dom"/>
</dbReference>
<evidence type="ECO:0000256" key="4">
    <source>
        <dbReference type="ARBA" id="ARBA00022884"/>
    </source>
</evidence>
<dbReference type="Proteomes" id="UP001497525">
    <property type="component" value="Unassembled WGS sequence"/>
</dbReference>
<gene>
    <name evidence="9" type="ORF">CDAUBV1_LOCUS17478</name>
</gene>
<dbReference type="CDD" id="cd12281">
    <property type="entry name" value="RRM1_TatSF1_like"/>
    <property type="match status" value="1"/>
</dbReference>
<evidence type="ECO:0000313" key="9">
    <source>
        <dbReference type="EMBL" id="CAL5142222.1"/>
    </source>
</evidence>
<dbReference type="CDD" id="cd12282">
    <property type="entry name" value="RRM2_TatSF1_like"/>
    <property type="match status" value="1"/>
</dbReference>
<dbReference type="Pfam" id="PF00076">
    <property type="entry name" value="RRM_1"/>
    <property type="match status" value="1"/>
</dbReference>
<name>A0AAV2TXX5_CALDB</name>
<accession>A0AAV2TXX5</accession>
<dbReference type="InterPro" id="IPR035979">
    <property type="entry name" value="RBD_domain_sf"/>
</dbReference>
<evidence type="ECO:0000256" key="3">
    <source>
        <dbReference type="ARBA" id="ARBA00022737"/>
    </source>
</evidence>
<dbReference type="InterPro" id="IPR012677">
    <property type="entry name" value="Nucleotide-bd_a/b_plait_sf"/>
</dbReference>
<reference evidence="9" key="1">
    <citation type="submission" date="2024-06" db="EMBL/GenBank/DDBJ databases">
        <authorList>
            <person name="Liu X."/>
            <person name="Lenzi L."/>
            <person name="Haldenby T S."/>
            <person name="Uol C."/>
        </authorList>
    </citation>
    <scope>NUCLEOTIDE SEQUENCE</scope>
</reference>
<dbReference type="PROSITE" id="PS50102">
    <property type="entry name" value="RRM"/>
    <property type="match status" value="1"/>
</dbReference>
<feature type="region of interest" description="Disordered" evidence="7">
    <location>
        <begin position="203"/>
        <end position="237"/>
    </location>
</feature>
<feature type="domain" description="RRM" evidence="8">
    <location>
        <begin position="249"/>
        <end position="335"/>
    </location>
</feature>
<evidence type="ECO:0000256" key="5">
    <source>
        <dbReference type="ARBA" id="ARBA00023187"/>
    </source>
</evidence>
<comment type="similarity">
    <text evidence="1">Belongs to the HTATSF1 family.</text>
</comment>
<proteinExistence type="inferred from homology"/>
<evidence type="ECO:0000259" key="8">
    <source>
        <dbReference type="PROSITE" id="PS50102"/>
    </source>
</evidence>
<dbReference type="Gene3D" id="3.30.70.330">
    <property type="match status" value="2"/>
</dbReference>
<feature type="region of interest" description="Disordered" evidence="7">
    <location>
        <begin position="495"/>
        <end position="562"/>
    </location>
</feature>
<feature type="compositionally biased region" description="Polar residues" evidence="7">
    <location>
        <begin position="512"/>
        <end position="525"/>
    </location>
</feature>
<dbReference type="EMBL" id="CAXLJL010000978">
    <property type="protein sequence ID" value="CAL5142222.1"/>
    <property type="molecule type" value="Genomic_DNA"/>
</dbReference>
<protein>
    <recommendedName>
        <fullName evidence="8">RRM domain-containing protein</fullName>
    </recommendedName>
</protein>
<comment type="caution">
    <text evidence="9">The sequence shown here is derived from an EMBL/GenBank/DDBJ whole genome shotgun (WGS) entry which is preliminary data.</text>
</comment>
<dbReference type="PANTHER" id="PTHR15608">
    <property type="entry name" value="SPLICING FACTOR U2AF-ASSOCIATED PROTEIN 2"/>
    <property type="match status" value="1"/>
</dbReference>
<dbReference type="FunFam" id="3.30.70.330:FF:000105">
    <property type="entry name" value="HIV Tat-specific factor 1 homolog"/>
    <property type="match status" value="1"/>
</dbReference>
<dbReference type="SMART" id="SM00360">
    <property type="entry name" value="RRM"/>
    <property type="match status" value="1"/>
</dbReference>
<keyword evidence="5" id="KW-0508">mRNA splicing</keyword>
<evidence type="ECO:0000256" key="2">
    <source>
        <dbReference type="ARBA" id="ARBA00022664"/>
    </source>
</evidence>
<evidence type="ECO:0000256" key="1">
    <source>
        <dbReference type="ARBA" id="ARBA00007747"/>
    </source>
</evidence>
<keyword evidence="4 6" id="KW-0694">RNA-binding</keyword>
<dbReference type="AlphaFoldDB" id="A0AAV2TXX5"/>
<dbReference type="GO" id="GO:0005686">
    <property type="term" value="C:U2 snRNP"/>
    <property type="evidence" value="ECO:0007669"/>
    <property type="project" value="TreeGrafter"/>
</dbReference>
<dbReference type="GO" id="GO:0003723">
    <property type="term" value="F:RNA binding"/>
    <property type="evidence" value="ECO:0007669"/>
    <property type="project" value="UniProtKB-UniRule"/>
</dbReference>
<dbReference type="InterPro" id="IPR034393">
    <property type="entry name" value="TatSF1-like"/>
</dbReference>